<reference evidence="2" key="1">
    <citation type="journal article" date="2023" name="Genome Biol. Evol.">
        <title>First Whole Genome Sequence and Flow Cytometry Genome Size Data for the Lichen-Forming Fungus Ramalina farinacea (Ascomycota).</title>
        <authorList>
            <person name="Llewellyn T."/>
            <person name="Mian S."/>
            <person name="Hill R."/>
            <person name="Leitch I.J."/>
            <person name="Gaya E."/>
        </authorList>
    </citation>
    <scope>NUCLEOTIDE SEQUENCE</scope>
    <source>
        <strain evidence="2">LIQ254RAFAR</strain>
    </source>
</reference>
<evidence type="ECO:0000256" key="1">
    <source>
        <dbReference type="SAM" id="MobiDB-lite"/>
    </source>
</evidence>
<dbReference type="PANTHER" id="PTHR40069:SF1">
    <property type="entry name" value="YWBE PROTEIN"/>
    <property type="match status" value="1"/>
</dbReference>
<sequence length="195" mass="20792">MSIPTTSQLHRGVGVRIILKADQPTGKLTTGQIDQLLTRGNHPRGIKVRLTDGQIGRVQSLTSADNAGGQGMGPGQQQDVPSVVEGAVGGEDLVSSFHRRGAGSQDRRGIQDDYRYDDVAADSRSLADYMKAPSKNKARRNKTSGSVSEPAKEQDTEMQGILDSEFATLDSALIAAIVADHKDVAEARNVLRALS</sequence>
<dbReference type="EMBL" id="JAPUFD010000008">
    <property type="protein sequence ID" value="MDI1488709.1"/>
    <property type="molecule type" value="Genomic_DNA"/>
</dbReference>
<dbReference type="Pfam" id="PF09962">
    <property type="entry name" value="DUF2196"/>
    <property type="match status" value="1"/>
</dbReference>
<name>A0AA43QN94_9LECA</name>
<dbReference type="Proteomes" id="UP001161017">
    <property type="component" value="Unassembled WGS sequence"/>
</dbReference>
<evidence type="ECO:0000313" key="2">
    <source>
        <dbReference type="EMBL" id="MDI1488709.1"/>
    </source>
</evidence>
<dbReference type="PANTHER" id="PTHR40069">
    <property type="entry name" value="YWBE PROTEIN"/>
    <property type="match status" value="1"/>
</dbReference>
<feature type="region of interest" description="Disordered" evidence="1">
    <location>
        <begin position="128"/>
        <end position="157"/>
    </location>
</feature>
<proteinExistence type="predicted"/>
<dbReference type="NCBIfam" id="TIGR03833">
    <property type="entry name" value="YwbE family protein"/>
    <property type="match status" value="1"/>
</dbReference>
<dbReference type="AlphaFoldDB" id="A0AA43QN94"/>
<protein>
    <submittedName>
        <fullName evidence="2">Uncharacterized protein</fullName>
    </submittedName>
</protein>
<comment type="caution">
    <text evidence="2">The sequence shown here is derived from an EMBL/GenBank/DDBJ whole genome shotgun (WGS) entry which is preliminary data.</text>
</comment>
<organism evidence="2 3">
    <name type="scientific">Ramalina farinacea</name>
    <dbReference type="NCBI Taxonomy" id="258253"/>
    <lineage>
        <taxon>Eukaryota</taxon>
        <taxon>Fungi</taxon>
        <taxon>Dikarya</taxon>
        <taxon>Ascomycota</taxon>
        <taxon>Pezizomycotina</taxon>
        <taxon>Lecanoromycetes</taxon>
        <taxon>OSLEUM clade</taxon>
        <taxon>Lecanoromycetidae</taxon>
        <taxon>Lecanorales</taxon>
        <taxon>Lecanorineae</taxon>
        <taxon>Ramalinaceae</taxon>
        <taxon>Ramalina</taxon>
    </lineage>
</organism>
<dbReference type="InterPro" id="IPR019240">
    <property type="entry name" value="DUF2196"/>
</dbReference>
<accession>A0AA43QN94</accession>
<gene>
    <name evidence="2" type="ORF">OHK93_007985</name>
</gene>
<keyword evidence="3" id="KW-1185">Reference proteome</keyword>
<evidence type="ECO:0000313" key="3">
    <source>
        <dbReference type="Proteomes" id="UP001161017"/>
    </source>
</evidence>